<dbReference type="PANTHER" id="PTHR13244:SF7">
    <property type="entry name" value="ZINC FINGER MYND DOMAIN-CONTAINING PROTEIN 10"/>
    <property type="match status" value="1"/>
</dbReference>
<accession>A0A9K3CS82</accession>
<dbReference type="OrthoDB" id="432970at2759"/>
<organism evidence="1 2">
    <name type="scientific">Kipferlia bialata</name>
    <dbReference type="NCBI Taxonomy" id="797122"/>
    <lineage>
        <taxon>Eukaryota</taxon>
        <taxon>Metamonada</taxon>
        <taxon>Carpediemonas-like organisms</taxon>
        <taxon>Kipferlia</taxon>
    </lineage>
</organism>
<sequence>MQAHQCVIHARQEYIPDLLEVHEKVPVLIEALLVASLFRTRVFPLCRVEASQQTSSVRPYMLLYHEVLLANFLEIVLHSGRSVVLAGGDALVDLYDWCYERMLSLRTETYILDAPTGVSFNSPYEDVSEKEESPIQQILRQEADLSFRTAMCAVGVTRALCQSLRDLPLGVASRVLGTKDVIPLLCSLLLGRGPRGIPCYAKEGTKKGKRVSYHFSDGRWQEYGSRSEARFKIVKQAGQMWLCLCALLMDGEMINSHPGNDSVRRTALQDLKGIISDNACDQIPILKNLRAEIEKAAVTTAESTPWSGHGNTPYSQYTEESSEMPRRALSVEVLPDLVPGEMVPLYPDRSLFQFVPVILILTY</sequence>
<reference evidence="1 2" key="1">
    <citation type="journal article" date="2018" name="PLoS ONE">
        <title>The draft genome of Kipferlia bialata reveals reductive genome evolution in fornicate parasites.</title>
        <authorList>
            <person name="Tanifuji G."/>
            <person name="Takabayashi S."/>
            <person name="Kume K."/>
            <person name="Takagi M."/>
            <person name="Nakayama T."/>
            <person name="Kamikawa R."/>
            <person name="Inagaki Y."/>
            <person name="Hashimoto T."/>
        </authorList>
    </citation>
    <scope>NUCLEOTIDE SEQUENCE [LARGE SCALE GENOMIC DNA]</scope>
    <source>
        <strain evidence="1">NY0173</strain>
    </source>
</reference>
<dbReference type="AlphaFoldDB" id="A0A9K3CS82"/>
<dbReference type="PANTHER" id="PTHR13244">
    <property type="entry name" value="ZINC FINGER MYND DOMAIN CONTAINING PROTEIN 10"/>
    <property type="match status" value="1"/>
</dbReference>
<evidence type="ECO:0000313" key="2">
    <source>
        <dbReference type="Proteomes" id="UP000265618"/>
    </source>
</evidence>
<name>A0A9K3CS82_9EUKA</name>
<keyword evidence="2" id="KW-1185">Reference proteome</keyword>
<gene>
    <name evidence="1" type="ORF">KIPB_003439</name>
</gene>
<dbReference type="Proteomes" id="UP000265618">
    <property type="component" value="Unassembled WGS sequence"/>
</dbReference>
<dbReference type="InterPro" id="IPR052298">
    <property type="entry name" value="ZMYND10"/>
</dbReference>
<proteinExistence type="predicted"/>
<evidence type="ECO:0000313" key="1">
    <source>
        <dbReference type="EMBL" id="GIQ82323.1"/>
    </source>
</evidence>
<dbReference type="EMBL" id="BDIP01000658">
    <property type="protein sequence ID" value="GIQ82323.1"/>
    <property type="molecule type" value="Genomic_DNA"/>
</dbReference>
<dbReference type="GO" id="GO:0005737">
    <property type="term" value="C:cytoplasm"/>
    <property type="evidence" value="ECO:0007669"/>
    <property type="project" value="TreeGrafter"/>
</dbReference>
<protein>
    <submittedName>
        <fullName evidence="1">Uncharacterized protein</fullName>
    </submittedName>
</protein>
<comment type="caution">
    <text evidence="1">The sequence shown here is derived from an EMBL/GenBank/DDBJ whole genome shotgun (WGS) entry which is preliminary data.</text>
</comment>